<feature type="domain" description="Flagellar hook protein FlgE D2" evidence="8">
    <location>
        <begin position="175"/>
        <end position="314"/>
    </location>
</feature>
<evidence type="ECO:0000256" key="3">
    <source>
        <dbReference type="ARBA" id="ARBA00019015"/>
    </source>
</evidence>
<evidence type="ECO:0000259" key="9">
    <source>
        <dbReference type="Pfam" id="PF22692"/>
    </source>
</evidence>
<keyword evidence="10" id="KW-0966">Cell projection</keyword>
<dbReference type="Pfam" id="PF07559">
    <property type="entry name" value="FlgE_D2"/>
    <property type="match status" value="1"/>
</dbReference>
<dbReference type="Pfam" id="PF00460">
    <property type="entry name" value="Flg_bb_rod"/>
    <property type="match status" value="1"/>
</dbReference>
<dbReference type="InterPro" id="IPR001444">
    <property type="entry name" value="Flag_bb_rod_N"/>
</dbReference>
<evidence type="ECO:0000313" key="10">
    <source>
        <dbReference type="EMBL" id="SFK15856.1"/>
    </source>
</evidence>
<keyword evidence="10" id="KW-0282">Flagellum</keyword>
<dbReference type="STRING" id="1123062.SAMN02745775_10173"/>
<dbReference type="NCBIfam" id="TIGR03506">
    <property type="entry name" value="FlgEFG_subfam"/>
    <property type="match status" value="1"/>
</dbReference>
<organism evidence="10 11">
    <name type="scientific">Falsiroseomonas stagni DSM 19981</name>
    <dbReference type="NCBI Taxonomy" id="1123062"/>
    <lineage>
        <taxon>Bacteria</taxon>
        <taxon>Pseudomonadati</taxon>
        <taxon>Pseudomonadota</taxon>
        <taxon>Alphaproteobacteria</taxon>
        <taxon>Acetobacterales</taxon>
        <taxon>Roseomonadaceae</taxon>
        <taxon>Falsiroseomonas</taxon>
    </lineage>
</organism>
<evidence type="ECO:0000313" key="11">
    <source>
        <dbReference type="Proteomes" id="UP000199473"/>
    </source>
</evidence>
<dbReference type="InterPro" id="IPR037925">
    <property type="entry name" value="FlgE/F/G-like"/>
</dbReference>
<dbReference type="AlphaFoldDB" id="A0A1I3XAC1"/>
<dbReference type="EMBL" id="FOSQ01000001">
    <property type="protein sequence ID" value="SFK15856.1"/>
    <property type="molecule type" value="Genomic_DNA"/>
</dbReference>
<comment type="similarity">
    <text evidence="2 5">Belongs to the flagella basal body rod proteins family.</text>
</comment>
<dbReference type="InterPro" id="IPR010930">
    <property type="entry name" value="Flg_bb/hook_C_dom"/>
</dbReference>
<comment type="subcellular location">
    <subcellularLocation>
        <location evidence="1 5">Bacterial flagellum basal body</location>
    </subcellularLocation>
</comment>
<dbReference type="Pfam" id="PF22692">
    <property type="entry name" value="LlgE_F_G_D1"/>
    <property type="match status" value="1"/>
</dbReference>
<dbReference type="GO" id="GO:0005829">
    <property type="term" value="C:cytosol"/>
    <property type="evidence" value="ECO:0007669"/>
    <property type="project" value="TreeGrafter"/>
</dbReference>
<dbReference type="InterPro" id="IPR053967">
    <property type="entry name" value="LlgE_F_G-like_D1"/>
</dbReference>
<dbReference type="NCBIfam" id="NF004242">
    <property type="entry name" value="PRK05682.2-1"/>
    <property type="match status" value="1"/>
</dbReference>
<dbReference type="OrthoDB" id="8372879at2"/>
<evidence type="ECO:0000259" key="8">
    <source>
        <dbReference type="Pfam" id="PF07559"/>
    </source>
</evidence>
<feature type="domain" description="Flagellar basal-body/hook protein C-terminal" evidence="7">
    <location>
        <begin position="388"/>
        <end position="433"/>
    </location>
</feature>
<protein>
    <recommendedName>
        <fullName evidence="3 5">Flagellar hook protein FlgE</fullName>
    </recommendedName>
</protein>
<dbReference type="GO" id="GO:0009425">
    <property type="term" value="C:bacterial-type flagellum basal body"/>
    <property type="evidence" value="ECO:0007669"/>
    <property type="project" value="UniProtKB-SubCell"/>
</dbReference>
<dbReference type="GO" id="GO:0071978">
    <property type="term" value="P:bacterial-type flagellum-dependent swarming motility"/>
    <property type="evidence" value="ECO:0007669"/>
    <property type="project" value="TreeGrafter"/>
</dbReference>
<feature type="domain" description="Flagellar basal body rod protein N-terminal" evidence="6">
    <location>
        <begin position="7"/>
        <end position="37"/>
    </location>
</feature>
<feature type="domain" description="Flagellar hook protein FlgE/F/G-like D1" evidence="9">
    <location>
        <begin position="83"/>
        <end position="152"/>
    </location>
</feature>
<dbReference type="PANTHER" id="PTHR30435">
    <property type="entry name" value="FLAGELLAR PROTEIN"/>
    <property type="match status" value="1"/>
</dbReference>
<name>A0A1I3XAC1_9PROT</name>
<keyword evidence="10" id="KW-0969">Cilium</keyword>
<keyword evidence="11" id="KW-1185">Reference proteome</keyword>
<sequence length="435" mass="44570">MSLFNSLATAVSGMNAQGRAIANISDNVANSQTTGYKRLDTNFEDMVVNAGTGRFTGGVVANTVATNDVQGTISQVDNPLAMAISGRGFFSVARPIASASGETDFDSRAMFTRAGDFRMNSEGYLQNGSGDVLRGWSVDPATGRPDATRLSPIRIDRASLPPAPTEAVTLSANLPAGAATGTRGSTQAQVYDQLGNLHPLDLGWARGADDNSWTLAVTRPAPGGGQAAELGTFTVNFGTNGAPAGTIGEVLDGAGNTVGRFDPANPANALLNVTGNFGGTDQAIDIDLGRFGSTQGVTQYGGAAYELRSVSRDGGPAGAVASVSTQADGKVVVNYDNGESRTVAQVPVVSFADPDALERLDGQAFAATQEAGRQQVSAIGANGTGTLQAGAVEGANVDIAAEFSKLIVAQRAYSANTKLVTTADELLQETVNLKR</sequence>
<keyword evidence="4 5" id="KW-0975">Bacterial flagellum</keyword>
<dbReference type="InterPro" id="IPR037058">
    <property type="entry name" value="Falgellar_hook_FlgE_sf"/>
</dbReference>
<dbReference type="Proteomes" id="UP000199473">
    <property type="component" value="Unassembled WGS sequence"/>
</dbReference>
<dbReference type="SUPFAM" id="SSF117143">
    <property type="entry name" value="Flagellar hook protein flgE"/>
    <property type="match status" value="1"/>
</dbReference>
<proteinExistence type="inferred from homology"/>
<accession>A0A1I3XAC1</accession>
<dbReference type="RefSeq" id="WP_092953816.1">
    <property type="nucleotide sequence ID" value="NZ_FOSQ01000001.1"/>
</dbReference>
<dbReference type="GO" id="GO:0009424">
    <property type="term" value="C:bacterial-type flagellum hook"/>
    <property type="evidence" value="ECO:0007669"/>
    <property type="project" value="TreeGrafter"/>
</dbReference>
<evidence type="ECO:0000259" key="7">
    <source>
        <dbReference type="Pfam" id="PF06429"/>
    </source>
</evidence>
<evidence type="ECO:0000256" key="2">
    <source>
        <dbReference type="ARBA" id="ARBA00009677"/>
    </source>
</evidence>
<evidence type="ECO:0000256" key="1">
    <source>
        <dbReference type="ARBA" id="ARBA00004117"/>
    </source>
</evidence>
<evidence type="ECO:0000259" key="6">
    <source>
        <dbReference type="Pfam" id="PF00460"/>
    </source>
</evidence>
<reference evidence="10 11" key="1">
    <citation type="submission" date="2016-10" db="EMBL/GenBank/DDBJ databases">
        <authorList>
            <person name="de Groot N.N."/>
        </authorList>
    </citation>
    <scope>NUCLEOTIDE SEQUENCE [LARGE SCALE GENOMIC DNA]</scope>
    <source>
        <strain evidence="10 11">DSM 19981</strain>
    </source>
</reference>
<dbReference type="InterPro" id="IPR011491">
    <property type="entry name" value="FlgE_D2"/>
</dbReference>
<dbReference type="InterPro" id="IPR020013">
    <property type="entry name" value="Flagellar_FlgE/F/G"/>
</dbReference>
<evidence type="ECO:0000256" key="4">
    <source>
        <dbReference type="ARBA" id="ARBA00023143"/>
    </source>
</evidence>
<gene>
    <name evidence="10" type="ORF">SAMN02745775_10173</name>
</gene>
<dbReference type="PANTHER" id="PTHR30435:SF1">
    <property type="entry name" value="FLAGELLAR HOOK PROTEIN FLGE"/>
    <property type="match status" value="1"/>
</dbReference>
<evidence type="ECO:0000256" key="5">
    <source>
        <dbReference type="RuleBase" id="RU362116"/>
    </source>
</evidence>
<comment type="function">
    <text evidence="5">A flexible structure which links the flagellar filament to the drive apparatus in the basal body.</text>
</comment>
<dbReference type="Gene3D" id="2.60.98.20">
    <property type="entry name" value="Flagellar hook protein FlgE"/>
    <property type="match status" value="1"/>
</dbReference>
<dbReference type="Pfam" id="PF06429">
    <property type="entry name" value="Flg_bbr_C"/>
    <property type="match status" value="1"/>
</dbReference>